<dbReference type="Proteomes" id="UP001205740">
    <property type="component" value="Unassembled WGS sequence"/>
</dbReference>
<dbReference type="RefSeq" id="WP_253654367.1">
    <property type="nucleotide sequence ID" value="NZ_BAAAOE010000003.1"/>
</dbReference>
<comment type="caution">
    <text evidence="1">The sequence shown here is derived from an EMBL/GenBank/DDBJ whole genome shotgun (WGS) entry which is preliminary data.</text>
</comment>
<accession>A0ABT1H0N1</accession>
<organism evidence="1 2">
    <name type="scientific">Williamsia serinedens</name>
    <dbReference type="NCBI Taxonomy" id="391736"/>
    <lineage>
        <taxon>Bacteria</taxon>
        <taxon>Bacillati</taxon>
        <taxon>Actinomycetota</taxon>
        <taxon>Actinomycetes</taxon>
        <taxon>Mycobacteriales</taxon>
        <taxon>Nocardiaceae</taxon>
        <taxon>Williamsia</taxon>
    </lineage>
</organism>
<evidence type="ECO:0000313" key="1">
    <source>
        <dbReference type="EMBL" id="MCP2160805.1"/>
    </source>
</evidence>
<gene>
    <name evidence="1" type="ORF">LX12_001992</name>
</gene>
<dbReference type="EMBL" id="JAMTCG010000003">
    <property type="protein sequence ID" value="MCP2160805.1"/>
    <property type="molecule type" value="Genomic_DNA"/>
</dbReference>
<protein>
    <submittedName>
        <fullName evidence="1">Uncharacterized protein</fullName>
    </submittedName>
</protein>
<name>A0ABT1H0N1_9NOCA</name>
<keyword evidence="2" id="KW-1185">Reference proteome</keyword>
<evidence type="ECO:0000313" key="2">
    <source>
        <dbReference type="Proteomes" id="UP001205740"/>
    </source>
</evidence>
<proteinExistence type="predicted"/>
<sequence>MTRDTEPAGTREWANMTGWVVESVSDKPVGFVFDLGPRDYGPAEEEKGLEAVCAQVVVLQDDVFMLRRSRTVLRRLNLGDHSADDLPLEEWLDGDHFEDCTDGYFFTQDVDLVADAVTSWFRDCGFVSTPEDLGCSYEFPRPAAC</sequence>
<reference evidence="1 2" key="1">
    <citation type="submission" date="2022-06" db="EMBL/GenBank/DDBJ databases">
        <title>Genomic Encyclopedia of Archaeal and Bacterial Type Strains, Phase II (KMG-II): from individual species to whole genera.</title>
        <authorList>
            <person name="Goeker M."/>
        </authorList>
    </citation>
    <scope>NUCLEOTIDE SEQUENCE [LARGE SCALE GENOMIC DNA]</scope>
    <source>
        <strain evidence="1 2">DSM 45037</strain>
    </source>
</reference>